<dbReference type="Proteomes" id="UP000075430">
    <property type="component" value="Unassembled WGS sequence"/>
</dbReference>
<proteinExistence type="predicted"/>
<evidence type="ECO:0000313" key="2">
    <source>
        <dbReference type="Proteomes" id="UP000075430"/>
    </source>
</evidence>
<reference evidence="2" key="1">
    <citation type="submission" date="2016-02" db="EMBL/GenBank/DDBJ databases">
        <authorList>
            <person name="Dunlap C."/>
        </authorList>
    </citation>
    <scope>NUCLEOTIDE SEQUENCE [LARGE SCALE GENOMIC DNA]</scope>
    <source>
        <strain evidence="2">NRRL B-41092</strain>
    </source>
</reference>
<dbReference type="AlphaFoldDB" id="A0A150FAV7"/>
<dbReference type="STRING" id="1793963.AXI58_10350"/>
<organism evidence="1 2">
    <name type="scientific">Bacillus nakamurai</name>
    <dbReference type="NCBI Taxonomy" id="1793963"/>
    <lineage>
        <taxon>Bacteria</taxon>
        <taxon>Bacillati</taxon>
        <taxon>Bacillota</taxon>
        <taxon>Bacilli</taxon>
        <taxon>Bacillales</taxon>
        <taxon>Bacillaceae</taxon>
        <taxon>Bacillus</taxon>
    </lineage>
</organism>
<protein>
    <submittedName>
        <fullName evidence="1">Uncharacterized protein</fullName>
    </submittedName>
</protein>
<gene>
    <name evidence="1" type="ORF">AXI58_10350</name>
</gene>
<evidence type="ECO:0000313" key="1">
    <source>
        <dbReference type="EMBL" id="KXZ22382.1"/>
    </source>
</evidence>
<sequence length="61" mass="7037">MNWLDNYIQNNETGYLVGSDEELWVDMKNGYVRSATGTKEPVGLIEITKNEFIKKLVERVS</sequence>
<keyword evidence="2" id="KW-1185">Reference proteome</keyword>
<name>A0A150FAV7_9BACI</name>
<comment type="caution">
    <text evidence="1">The sequence shown here is derived from an EMBL/GenBank/DDBJ whole genome shotgun (WGS) entry which is preliminary data.</text>
</comment>
<dbReference type="RefSeq" id="WP_061520725.1">
    <property type="nucleotide sequence ID" value="NZ_JARLZY010000019.1"/>
</dbReference>
<dbReference type="EMBL" id="LSBA01000005">
    <property type="protein sequence ID" value="KXZ22382.1"/>
    <property type="molecule type" value="Genomic_DNA"/>
</dbReference>
<accession>A0A150FAV7</accession>